<proteinExistence type="predicted"/>
<name>A0ABU5H1L0_9BACT</name>
<comment type="caution">
    <text evidence="2">The sequence shown here is derived from an EMBL/GenBank/DDBJ whole genome shotgun (WGS) entry which is preliminary data.</text>
</comment>
<gene>
    <name evidence="2" type="ORF">SYV04_13105</name>
</gene>
<dbReference type="Proteomes" id="UP001291309">
    <property type="component" value="Unassembled WGS sequence"/>
</dbReference>
<reference evidence="2 3" key="1">
    <citation type="submission" date="2023-12" db="EMBL/GenBank/DDBJ databases">
        <title>the genome sequence of Hyalangium sp. s54d21.</title>
        <authorList>
            <person name="Zhang X."/>
        </authorList>
    </citation>
    <scope>NUCLEOTIDE SEQUENCE [LARGE SCALE GENOMIC DNA]</scope>
    <source>
        <strain evidence="3">s54d21</strain>
    </source>
</reference>
<evidence type="ECO:0000313" key="2">
    <source>
        <dbReference type="EMBL" id="MDY7227343.1"/>
    </source>
</evidence>
<dbReference type="Gene3D" id="3.40.190.10">
    <property type="entry name" value="Periplasmic binding protein-like II"/>
    <property type="match status" value="1"/>
</dbReference>
<keyword evidence="3" id="KW-1185">Reference proteome</keyword>
<accession>A0ABU5H1L0</accession>
<protein>
    <submittedName>
        <fullName evidence="2">Transporter substrate-binding domain-containing protein</fullName>
    </submittedName>
</protein>
<dbReference type="Pfam" id="PF00497">
    <property type="entry name" value="SBP_bac_3"/>
    <property type="match status" value="1"/>
</dbReference>
<dbReference type="InterPro" id="IPR001638">
    <property type="entry name" value="Solute-binding_3/MltF_N"/>
</dbReference>
<evidence type="ECO:0000313" key="3">
    <source>
        <dbReference type="Proteomes" id="UP001291309"/>
    </source>
</evidence>
<feature type="domain" description="Solute-binding protein family 3/N-terminal" evidence="1">
    <location>
        <begin position="48"/>
        <end position="230"/>
    </location>
</feature>
<organism evidence="2 3">
    <name type="scientific">Hyalangium rubrum</name>
    <dbReference type="NCBI Taxonomy" id="3103134"/>
    <lineage>
        <taxon>Bacteria</taxon>
        <taxon>Pseudomonadati</taxon>
        <taxon>Myxococcota</taxon>
        <taxon>Myxococcia</taxon>
        <taxon>Myxococcales</taxon>
        <taxon>Cystobacterineae</taxon>
        <taxon>Archangiaceae</taxon>
        <taxon>Hyalangium</taxon>
    </lineage>
</organism>
<dbReference type="RefSeq" id="WP_321546070.1">
    <property type="nucleotide sequence ID" value="NZ_JAXIVS010000004.1"/>
</dbReference>
<dbReference type="EMBL" id="JAXIVS010000004">
    <property type="protein sequence ID" value="MDY7227343.1"/>
    <property type="molecule type" value="Genomic_DNA"/>
</dbReference>
<evidence type="ECO:0000259" key="1">
    <source>
        <dbReference type="Pfam" id="PF00497"/>
    </source>
</evidence>
<dbReference type="SUPFAM" id="SSF53850">
    <property type="entry name" value="Periplasmic binding protein-like II"/>
    <property type="match status" value="1"/>
</dbReference>
<sequence length="246" mass="26414">MVPEGAGKHHTPSRAVGLLLAVLVLAAGCGFPRDPEGTLERVRGGMMRVGVVEREPFTRVEEGTPTGPEVELVQEFARTLGATVEWTVGAEPRLMEALAHQQLELVIGGIPADTPYGSKGGLSQPYLRSQLRVGAPPEQTPPSELKGQRVAVEKGHVAIALLEEKGAVPEPTSTLASAPGLRAGFDWQLEAWGYTPTGPTLKKEEVLLVVPPGENGWLRQVDLFLHEHRDQARARLVEAAKQGATR</sequence>